<dbReference type="PROSITE" id="PS51186">
    <property type="entry name" value="GNAT"/>
    <property type="match status" value="1"/>
</dbReference>
<keyword evidence="3" id="KW-1185">Reference proteome</keyword>
<organism evidence="2 3">
    <name type="scientific">Brucella pseudogrignonensis</name>
    <dbReference type="NCBI Taxonomy" id="419475"/>
    <lineage>
        <taxon>Bacteria</taxon>
        <taxon>Pseudomonadati</taxon>
        <taxon>Pseudomonadota</taxon>
        <taxon>Alphaproteobacteria</taxon>
        <taxon>Hyphomicrobiales</taxon>
        <taxon>Brucellaceae</taxon>
        <taxon>Brucella/Ochrobactrum group</taxon>
        <taxon>Brucella</taxon>
    </lineage>
</organism>
<sequence length="291" mass="31886">MVNQELYLEVTMTASQITLKTMTPDHLDGAVVLSQQAGWPHRLEDWAMVLALSNGVVALEGEYVVGTAMATPLNEDIATINMVIVDETMRGRGLGRKLMEAALDATQGRNCLLIATQDGLPLYEKLGFVARGEIIQHQGAARQVDAPSDVSWAKNDEFPHIVTLDHQAFGHDRTALMQLLRDKAKFAVIRLDREILAFAAIRPFGRGQVIGPVVAKTDGEAKKLIEFLLSQHADQFVRVDTNIATNLGGWLTERGLVHVGGGIAMRRSVRALKENSGSEYRTYALVNQAFG</sequence>
<name>A0A256G7D1_9HYPH</name>
<keyword evidence="2" id="KW-0808">Transferase</keyword>
<dbReference type="GO" id="GO:0016747">
    <property type="term" value="F:acyltransferase activity, transferring groups other than amino-acyl groups"/>
    <property type="evidence" value="ECO:0007669"/>
    <property type="project" value="InterPro"/>
</dbReference>
<dbReference type="Gene3D" id="3.40.630.30">
    <property type="match status" value="1"/>
</dbReference>
<dbReference type="AlphaFoldDB" id="A0A256G7D1"/>
<dbReference type="EMBL" id="NNRM01000041">
    <property type="protein sequence ID" value="OYR23017.1"/>
    <property type="molecule type" value="Genomic_DNA"/>
</dbReference>
<dbReference type="InterPro" id="IPR000182">
    <property type="entry name" value="GNAT_dom"/>
</dbReference>
<dbReference type="STRING" id="419475.A8A54_09525"/>
<dbReference type="InterPro" id="IPR016181">
    <property type="entry name" value="Acyl_CoA_acyltransferase"/>
</dbReference>
<dbReference type="Pfam" id="PF00583">
    <property type="entry name" value="Acetyltransf_1"/>
    <property type="match status" value="1"/>
</dbReference>
<dbReference type="Pfam" id="PF18014">
    <property type="entry name" value="Acetyltransf_18"/>
    <property type="match status" value="1"/>
</dbReference>
<dbReference type="Gene3D" id="3.40.630.90">
    <property type="match status" value="1"/>
</dbReference>
<gene>
    <name evidence="2" type="ORF">CEV34_3761</name>
</gene>
<reference evidence="2 3" key="1">
    <citation type="submission" date="2017-07" db="EMBL/GenBank/DDBJ databases">
        <title>Phylogenetic study on the rhizospheric bacterium Ochrobactrum sp. A44.</title>
        <authorList>
            <person name="Krzyzanowska D.M."/>
            <person name="Ossowicki A."/>
            <person name="Rajewska M."/>
            <person name="Maciag T."/>
            <person name="Kaczynski Z."/>
            <person name="Czerwicka M."/>
            <person name="Jafra S."/>
        </authorList>
    </citation>
    <scope>NUCLEOTIDE SEQUENCE [LARGE SCALE GENOMIC DNA]</scope>
    <source>
        <strain evidence="2 3">CCUG 30717</strain>
    </source>
</reference>
<dbReference type="SUPFAM" id="SSF55729">
    <property type="entry name" value="Acyl-CoA N-acyltransferases (Nat)"/>
    <property type="match status" value="1"/>
</dbReference>
<accession>A0A256G7D1</accession>
<evidence type="ECO:0000313" key="3">
    <source>
        <dbReference type="Proteomes" id="UP000216188"/>
    </source>
</evidence>
<comment type="caution">
    <text evidence="2">The sequence shown here is derived from an EMBL/GenBank/DDBJ whole genome shotgun (WGS) entry which is preliminary data.</text>
</comment>
<dbReference type="CDD" id="cd04301">
    <property type="entry name" value="NAT_SF"/>
    <property type="match status" value="1"/>
</dbReference>
<dbReference type="InterPro" id="IPR052729">
    <property type="entry name" value="Acyl/Acetyltrans_Enzymes"/>
</dbReference>
<evidence type="ECO:0000313" key="2">
    <source>
        <dbReference type="EMBL" id="OYR23017.1"/>
    </source>
</evidence>
<dbReference type="Proteomes" id="UP000216188">
    <property type="component" value="Unassembled WGS sequence"/>
</dbReference>
<protein>
    <submittedName>
        <fullName evidence="2">Acetyltransferase family protein</fullName>
    </submittedName>
</protein>
<dbReference type="InterPro" id="IPR041496">
    <property type="entry name" value="YitH/HolE_GNAT"/>
</dbReference>
<feature type="domain" description="N-acetyltransferase" evidence="1">
    <location>
        <begin position="17"/>
        <end position="157"/>
    </location>
</feature>
<dbReference type="PANTHER" id="PTHR47237">
    <property type="entry name" value="SLL0310 PROTEIN"/>
    <property type="match status" value="1"/>
</dbReference>
<evidence type="ECO:0000259" key="1">
    <source>
        <dbReference type="PROSITE" id="PS51186"/>
    </source>
</evidence>
<proteinExistence type="predicted"/>
<dbReference type="PANTHER" id="PTHR47237:SF2">
    <property type="entry name" value="BLL4206 PROTEIN"/>
    <property type="match status" value="1"/>
</dbReference>